<dbReference type="Proteomes" id="UP000033607">
    <property type="component" value="Unassembled WGS sequence"/>
</dbReference>
<dbReference type="OrthoDB" id="460004at2"/>
<evidence type="ECO:0000313" key="2">
    <source>
        <dbReference type="EMBL" id="KKD38902.1"/>
    </source>
</evidence>
<dbReference type="Pfam" id="PF13148">
    <property type="entry name" value="DUF3987"/>
    <property type="match status" value="1"/>
</dbReference>
<comment type="caution">
    <text evidence="2">The sequence shown here is derived from an EMBL/GenBank/DDBJ whole genome shotgun (WGS) entry which is preliminary data.</text>
</comment>
<evidence type="ECO:0008006" key="4">
    <source>
        <dbReference type="Google" id="ProtNLM"/>
    </source>
</evidence>
<feature type="region of interest" description="Disordered" evidence="1">
    <location>
        <begin position="34"/>
        <end position="65"/>
    </location>
</feature>
<dbReference type="PATRIC" id="fig|1637645.4.peg.4055"/>
<feature type="compositionally biased region" description="Low complexity" evidence="1">
    <location>
        <begin position="53"/>
        <end position="63"/>
    </location>
</feature>
<accession>A0A0F5YJR9</accession>
<dbReference type="EMBL" id="LATL02000204">
    <property type="protein sequence ID" value="KKD38902.1"/>
    <property type="molecule type" value="Genomic_DNA"/>
</dbReference>
<sequence>MYPIIFGQIWKSAEKDNPTATLSDDALENCVKAFHNQSKTPKASAKSDVKNPSQSQSQLSQKSTIREDLKRLIDSNLSESEQEERLQEIAKQYDKTDGQVNRLYKHILKESESNEQLDQHKAELEQLLKIDSQTIRLSEFLHPHLAKPLAQISQWLGMPESAMLTVLLPVAASLMPIDTRLELAKPTGFYAHPILYTGLVGESGIGKTPVLKKIISPLYSMQSEALTEHNQAMEDWEQACSLAEKNNEPEPPQPKLHNYFTSDATTEAIGKIQNDQPTRGFVGYFDELEGLFKGANQYHNSGKGNDI</sequence>
<dbReference type="AlphaFoldDB" id="A0A0F5YJR9"/>
<name>A0A0F5YJR9_9CYAN</name>
<protein>
    <recommendedName>
        <fullName evidence="4">DUF3987 domain-containing protein</fullName>
    </recommendedName>
</protein>
<proteinExistence type="predicted"/>
<reference evidence="2 3" key="1">
    <citation type="submission" date="2015-06" db="EMBL/GenBank/DDBJ databases">
        <title>Draft genome assembly of filamentous brackish cyanobacterium Limnoraphis robusta strain CS-951.</title>
        <authorList>
            <person name="Willis A."/>
            <person name="Parks M."/>
            <person name="Burford M.A."/>
        </authorList>
    </citation>
    <scope>NUCLEOTIDE SEQUENCE [LARGE SCALE GENOMIC DNA]</scope>
    <source>
        <strain evidence="2 3">CS-951</strain>
    </source>
</reference>
<dbReference type="InterPro" id="IPR025048">
    <property type="entry name" value="DUF3987"/>
</dbReference>
<evidence type="ECO:0000256" key="1">
    <source>
        <dbReference type="SAM" id="MobiDB-lite"/>
    </source>
</evidence>
<evidence type="ECO:0000313" key="3">
    <source>
        <dbReference type="Proteomes" id="UP000033607"/>
    </source>
</evidence>
<gene>
    <name evidence="2" type="ORF">WN50_06465</name>
</gene>
<organism evidence="2 3">
    <name type="scientific">Limnoraphis robusta CS-951</name>
    <dbReference type="NCBI Taxonomy" id="1637645"/>
    <lineage>
        <taxon>Bacteria</taxon>
        <taxon>Bacillati</taxon>
        <taxon>Cyanobacteriota</taxon>
        <taxon>Cyanophyceae</taxon>
        <taxon>Oscillatoriophycideae</taxon>
        <taxon>Oscillatoriales</taxon>
        <taxon>Sirenicapillariaceae</taxon>
        <taxon>Limnoraphis</taxon>
    </lineage>
</organism>